<dbReference type="Proteomes" id="UP000694460">
    <property type="component" value="Unassembled WGS sequence"/>
</dbReference>
<organism evidence="10 11">
    <name type="scientific">Mycolicibacterium lutetiense</name>
    <dbReference type="NCBI Taxonomy" id="1641992"/>
    <lineage>
        <taxon>Bacteria</taxon>
        <taxon>Bacillati</taxon>
        <taxon>Actinomycetota</taxon>
        <taxon>Actinomycetes</taxon>
        <taxon>Mycobacteriales</taxon>
        <taxon>Mycobacteriaceae</taxon>
        <taxon>Mycolicibacterium</taxon>
    </lineage>
</organism>
<dbReference type="Pfam" id="PF12323">
    <property type="entry name" value="HTH_OrfB_IS605"/>
    <property type="match status" value="1"/>
</dbReference>
<evidence type="ECO:0000256" key="3">
    <source>
        <dbReference type="ARBA" id="ARBA00022723"/>
    </source>
</evidence>
<comment type="similarity">
    <text evidence="1">In the C-terminal section; belongs to the transposase 35 family.</text>
</comment>
<dbReference type="NCBIfam" id="NF040570">
    <property type="entry name" value="guided_TnpB"/>
    <property type="match status" value="1"/>
</dbReference>
<dbReference type="InterPro" id="IPR010095">
    <property type="entry name" value="Cas12f1-like_TNB"/>
</dbReference>
<evidence type="ECO:0000259" key="7">
    <source>
        <dbReference type="Pfam" id="PF01385"/>
    </source>
</evidence>
<dbReference type="InterPro" id="IPR001959">
    <property type="entry name" value="Transposase"/>
</dbReference>
<gene>
    <name evidence="10" type="ORF">JOF57_004415</name>
</gene>
<keyword evidence="2" id="KW-0815">Transposition</keyword>
<evidence type="ECO:0000256" key="5">
    <source>
        <dbReference type="ARBA" id="ARBA00023125"/>
    </source>
</evidence>
<proteinExistence type="inferred from homology"/>
<reference evidence="10 11" key="1">
    <citation type="submission" date="2021-03" db="EMBL/GenBank/DDBJ databases">
        <title>Sequencing the genomes of 1000 actinobacteria strains.</title>
        <authorList>
            <person name="Klenk H.-P."/>
        </authorList>
    </citation>
    <scope>NUCLEOTIDE SEQUENCE [LARGE SCALE GENOMIC DNA]</scope>
    <source>
        <strain evidence="10 11">DSM 46713</strain>
    </source>
</reference>
<evidence type="ECO:0000256" key="6">
    <source>
        <dbReference type="ARBA" id="ARBA00023172"/>
    </source>
</evidence>
<dbReference type="EMBL" id="JAGIOP010000002">
    <property type="protein sequence ID" value="MBP2454502.1"/>
    <property type="molecule type" value="Genomic_DNA"/>
</dbReference>
<feature type="domain" description="Transposase putative helix-turn-helix" evidence="9">
    <location>
        <begin position="5"/>
        <end position="37"/>
    </location>
</feature>
<dbReference type="InterPro" id="IPR021027">
    <property type="entry name" value="Transposase_put_HTH"/>
</dbReference>
<evidence type="ECO:0000259" key="8">
    <source>
        <dbReference type="Pfam" id="PF07282"/>
    </source>
</evidence>
<keyword evidence="3" id="KW-0479">Metal-binding</keyword>
<keyword evidence="4" id="KW-0862">Zinc</keyword>
<dbReference type="Pfam" id="PF07282">
    <property type="entry name" value="Cas12f1-like_TNB"/>
    <property type="match status" value="1"/>
</dbReference>
<dbReference type="Pfam" id="PF01385">
    <property type="entry name" value="OrfB_IS605"/>
    <property type="match status" value="1"/>
</dbReference>
<keyword evidence="11" id="KW-1185">Reference proteome</keyword>
<evidence type="ECO:0000313" key="10">
    <source>
        <dbReference type="EMBL" id="MBP2454502.1"/>
    </source>
</evidence>
<name>A0ABS4ZYA4_9MYCO</name>
<feature type="domain" description="Probable transposase IS891/IS1136/IS1341" evidence="7">
    <location>
        <begin position="179"/>
        <end position="294"/>
    </location>
</feature>
<accession>A0ABS4ZYA4</accession>
<keyword evidence="5" id="KW-0238">DNA-binding</keyword>
<feature type="domain" description="Cas12f1-like TNB" evidence="8">
    <location>
        <begin position="321"/>
        <end position="389"/>
    </location>
</feature>
<evidence type="ECO:0000256" key="4">
    <source>
        <dbReference type="ARBA" id="ARBA00022833"/>
    </source>
</evidence>
<protein>
    <submittedName>
        <fullName evidence="10">Transposase</fullName>
    </submittedName>
</protein>
<evidence type="ECO:0000259" key="9">
    <source>
        <dbReference type="Pfam" id="PF12323"/>
    </source>
</evidence>
<evidence type="ECO:0000313" key="11">
    <source>
        <dbReference type="Proteomes" id="UP000694460"/>
    </source>
</evidence>
<keyword evidence="6" id="KW-0233">DNA recombination</keyword>
<evidence type="ECO:0000256" key="2">
    <source>
        <dbReference type="ARBA" id="ARBA00022578"/>
    </source>
</evidence>
<evidence type="ECO:0000256" key="1">
    <source>
        <dbReference type="ARBA" id="ARBA00008761"/>
    </source>
</evidence>
<comment type="caution">
    <text evidence="10">The sequence shown here is derived from an EMBL/GenBank/DDBJ whole genome shotgun (WGS) entry which is preliminary data.</text>
</comment>
<dbReference type="RefSeq" id="WP_209919938.1">
    <property type="nucleotide sequence ID" value="NZ_JAGIOP010000002.1"/>
</dbReference>
<sequence>MSELMVVKRCVKYPLAPSAAQSEVLARQADAARALWNLIHAHHTFYEASRRWPSWPESDAAIRQARKDIDWLAILPAQAAQQVLKAYKQAWLNCWNGTHSRPNWKTRRARRAVDVPQARDLNLTRLNRKWATVAIPKVGMVKVRLHRSMPERVTGARVVREAFGWMLVVRGENQVVKPRQRRAQRGSVGIDRGVIHTLALSDGSFIDQASTLASGEKKRLYRLERRAARQRAGTLRGRTASRRLLRTYAQIAGLKARQARRRYDFAHQSTAALVATGMATLVLEDLRVKDMTRSAKGTVEAPGVNVKQKSGLNRSILNQGWTQILTLLTYKADQAGARVIRVRPHGTSQTCHRCGSTAEGQRENQALFRCANPACGWTGNADTNAAIVIKHRGQEVALQDVEPNATRQAVKRQNPKTAA</sequence>